<dbReference type="Pfam" id="PF22624">
    <property type="entry name" value="AASDHPPT_N"/>
    <property type="match status" value="1"/>
</dbReference>
<dbReference type="InterPro" id="IPR050559">
    <property type="entry name" value="P-Pant_transferase_sf"/>
</dbReference>
<dbReference type="GO" id="GO:0008897">
    <property type="term" value="F:holo-[acyl-carrier-protein] synthase activity"/>
    <property type="evidence" value="ECO:0007669"/>
    <property type="project" value="UniProtKB-EC"/>
</dbReference>
<dbReference type="EC" id="2.7.8.7" evidence="1"/>
<sequence length="348" mass="38779">MANPDKPSLTRWYIDTRQLSETTTNLPLLETLQPDDQTSVQKFLRLPDRHMSLASNLLKYLFIHRTCRIPWTQVIISRTPKPHQRPCYIPSTQTRPDGGLIPAVEFNVSHQASFVALAGCRTSSSTTTSQTAVSEKTPATQAALFASPLPASSPIPSIPQVGIDITCVDEPGRRRNKTPTTANELAEFVDIFKEVFSPREISSMKQIPISSKPLHDRIKSNLRLFYAYWALKEAYIKMTGEALLAPWLQELEFTNVVPPAPVGPDSASPWSEPYRGVETWFYGRKVEDVRIELVAFENDYLVATAARGGEFGAEGVLKQSDDSWGVLEQVDLERDVRPCATGNCQCLG</sequence>
<dbReference type="GO" id="GO:0005829">
    <property type="term" value="C:cytosol"/>
    <property type="evidence" value="ECO:0007669"/>
    <property type="project" value="TreeGrafter"/>
</dbReference>
<dbReference type="RefSeq" id="XP_046070964.1">
    <property type="nucleotide sequence ID" value="XM_046216289.1"/>
</dbReference>
<keyword evidence="2" id="KW-0808">Transferase</keyword>
<dbReference type="PANTHER" id="PTHR12215">
    <property type="entry name" value="PHOSPHOPANTETHEINE TRANSFERASE"/>
    <property type="match status" value="1"/>
</dbReference>
<evidence type="ECO:0000256" key="3">
    <source>
        <dbReference type="ARBA" id="ARBA00050875"/>
    </source>
</evidence>
<dbReference type="InterPro" id="IPR037143">
    <property type="entry name" value="4-PPantetheinyl_Trfase_dom_sf"/>
</dbReference>
<dbReference type="AlphaFoldDB" id="A0AAD4KSZ4"/>
<dbReference type="GO" id="GO:0000287">
    <property type="term" value="F:magnesium ion binding"/>
    <property type="evidence" value="ECO:0007669"/>
    <property type="project" value="InterPro"/>
</dbReference>
<feature type="domain" description="4'-phosphopantetheinyl transferase" evidence="5">
    <location>
        <begin position="160"/>
        <end position="253"/>
    </location>
</feature>
<comment type="similarity">
    <text evidence="4">Belongs to the P-Pant transferase superfamily.</text>
</comment>
<dbReference type="PANTHER" id="PTHR12215:SF10">
    <property type="entry name" value="L-AMINOADIPATE-SEMIALDEHYDE DEHYDROGENASE-PHOSPHOPANTETHEINYL TRANSFERASE"/>
    <property type="match status" value="1"/>
</dbReference>
<dbReference type="Proteomes" id="UP001201262">
    <property type="component" value="Unassembled WGS sequence"/>
</dbReference>
<comment type="catalytic activity">
    <reaction evidence="3">
        <text>apo-[ACP] + CoA = holo-[ACP] + adenosine 3',5'-bisphosphate + H(+)</text>
        <dbReference type="Rhea" id="RHEA:12068"/>
        <dbReference type="Rhea" id="RHEA-COMP:9685"/>
        <dbReference type="Rhea" id="RHEA-COMP:9690"/>
        <dbReference type="ChEBI" id="CHEBI:15378"/>
        <dbReference type="ChEBI" id="CHEBI:29999"/>
        <dbReference type="ChEBI" id="CHEBI:57287"/>
        <dbReference type="ChEBI" id="CHEBI:58343"/>
        <dbReference type="ChEBI" id="CHEBI:64479"/>
        <dbReference type="EC" id="2.7.8.7"/>
    </reaction>
</comment>
<protein>
    <recommendedName>
        <fullName evidence="1">holo-[acyl-carrier-protein] synthase</fullName>
        <ecNumber evidence="1">2.7.8.7</ecNumber>
    </recommendedName>
</protein>
<dbReference type="EMBL" id="JAJTJA010000007">
    <property type="protein sequence ID" value="KAH8696026.1"/>
    <property type="molecule type" value="Genomic_DNA"/>
</dbReference>
<evidence type="ECO:0000256" key="4">
    <source>
        <dbReference type="ARBA" id="ARBA00061672"/>
    </source>
</evidence>
<dbReference type="GO" id="GO:0019878">
    <property type="term" value="P:lysine biosynthetic process via aminoadipic acid"/>
    <property type="evidence" value="ECO:0007669"/>
    <property type="project" value="TreeGrafter"/>
</dbReference>
<dbReference type="InterPro" id="IPR055066">
    <property type="entry name" value="AASDHPPT_N"/>
</dbReference>
<comment type="caution">
    <text evidence="7">The sequence shown here is derived from an EMBL/GenBank/DDBJ whole genome shotgun (WGS) entry which is preliminary data.</text>
</comment>
<evidence type="ECO:0000259" key="6">
    <source>
        <dbReference type="Pfam" id="PF22624"/>
    </source>
</evidence>
<proteinExistence type="inferred from homology"/>
<dbReference type="InterPro" id="IPR008278">
    <property type="entry name" value="4-PPantetheinyl_Trfase_dom"/>
</dbReference>
<evidence type="ECO:0000259" key="5">
    <source>
        <dbReference type="Pfam" id="PF01648"/>
    </source>
</evidence>
<gene>
    <name evidence="7" type="ORF">BGW36DRAFT_380090</name>
</gene>
<feature type="domain" description="4'-phosphopantetheinyl transferase N-terminal" evidence="6">
    <location>
        <begin position="28"/>
        <end position="120"/>
    </location>
</feature>
<evidence type="ECO:0000256" key="1">
    <source>
        <dbReference type="ARBA" id="ARBA00013172"/>
    </source>
</evidence>
<dbReference type="GeneID" id="70246576"/>
<organism evidence="7 8">
    <name type="scientific">Talaromyces proteolyticus</name>
    <dbReference type="NCBI Taxonomy" id="1131652"/>
    <lineage>
        <taxon>Eukaryota</taxon>
        <taxon>Fungi</taxon>
        <taxon>Dikarya</taxon>
        <taxon>Ascomycota</taxon>
        <taxon>Pezizomycotina</taxon>
        <taxon>Eurotiomycetes</taxon>
        <taxon>Eurotiomycetidae</taxon>
        <taxon>Eurotiales</taxon>
        <taxon>Trichocomaceae</taxon>
        <taxon>Talaromyces</taxon>
        <taxon>Talaromyces sect. Bacilispori</taxon>
    </lineage>
</organism>
<dbReference type="Pfam" id="PF01648">
    <property type="entry name" value="ACPS"/>
    <property type="match status" value="1"/>
</dbReference>
<dbReference type="SUPFAM" id="SSF56214">
    <property type="entry name" value="4'-phosphopantetheinyl transferase"/>
    <property type="match status" value="2"/>
</dbReference>
<keyword evidence="8" id="KW-1185">Reference proteome</keyword>
<accession>A0AAD4KSZ4</accession>
<dbReference type="FunFam" id="3.90.470.20:FF:000023">
    <property type="entry name" value="L-aminoadipate-semialdehyde dehydrogenase-phosphopantetheinyl transferase"/>
    <property type="match status" value="1"/>
</dbReference>
<evidence type="ECO:0000256" key="2">
    <source>
        <dbReference type="ARBA" id="ARBA00022679"/>
    </source>
</evidence>
<evidence type="ECO:0000313" key="8">
    <source>
        <dbReference type="Proteomes" id="UP001201262"/>
    </source>
</evidence>
<reference evidence="7" key="1">
    <citation type="submission" date="2021-12" db="EMBL/GenBank/DDBJ databases">
        <title>Convergent genome expansion in fungi linked to evolution of root-endophyte symbiosis.</title>
        <authorList>
            <consortium name="DOE Joint Genome Institute"/>
            <person name="Ke Y.-H."/>
            <person name="Bonito G."/>
            <person name="Liao H.-L."/>
            <person name="Looney B."/>
            <person name="Rojas-Flechas A."/>
            <person name="Nash J."/>
            <person name="Hameed K."/>
            <person name="Schadt C."/>
            <person name="Martin F."/>
            <person name="Crous P.W."/>
            <person name="Miettinen O."/>
            <person name="Magnuson J.K."/>
            <person name="Labbe J."/>
            <person name="Jacobson D."/>
            <person name="Doktycz M.J."/>
            <person name="Veneault-Fourrey C."/>
            <person name="Kuo A."/>
            <person name="Mondo S."/>
            <person name="Calhoun S."/>
            <person name="Riley R."/>
            <person name="Ohm R."/>
            <person name="LaButti K."/>
            <person name="Andreopoulos B."/>
            <person name="Pangilinan J."/>
            <person name="Nolan M."/>
            <person name="Tritt A."/>
            <person name="Clum A."/>
            <person name="Lipzen A."/>
            <person name="Daum C."/>
            <person name="Barry K."/>
            <person name="Grigoriev I.V."/>
            <person name="Vilgalys R."/>
        </authorList>
    </citation>
    <scope>NUCLEOTIDE SEQUENCE</scope>
    <source>
        <strain evidence="7">PMI_201</strain>
    </source>
</reference>
<dbReference type="Gene3D" id="3.90.470.20">
    <property type="entry name" value="4'-phosphopantetheinyl transferase domain"/>
    <property type="match status" value="2"/>
</dbReference>
<evidence type="ECO:0000313" key="7">
    <source>
        <dbReference type="EMBL" id="KAH8696026.1"/>
    </source>
</evidence>
<name>A0AAD4KSZ4_9EURO</name>